<comment type="caution">
    <text evidence="7">The sequence shown here is derived from an EMBL/GenBank/DDBJ whole genome shotgun (WGS) entry which is preliminary data.</text>
</comment>
<keyword evidence="4 6" id="KW-1133">Transmembrane helix</keyword>
<feature type="transmembrane region" description="Helical" evidence="6">
    <location>
        <begin position="250"/>
        <end position="269"/>
    </location>
</feature>
<name>A0ABW4TNS8_9ACTN</name>
<proteinExistence type="inferred from homology"/>
<comment type="subcellular location">
    <subcellularLocation>
        <location evidence="6">Cell membrane</location>
        <topology evidence="6">Multi-pass membrane protein</topology>
    </subcellularLocation>
    <subcellularLocation>
        <location evidence="1">Membrane</location>
        <topology evidence="1">Multi-pass membrane protein</topology>
    </subcellularLocation>
</comment>
<evidence type="ECO:0000256" key="4">
    <source>
        <dbReference type="ARBA" id="ARBA00022989"/>
    </source>
</evidence>
<dbReference type="EMBL" id="JBHUGD010000003">
    <property type="protein sequence ID" value="MFD1948302.1"/>
    <property type="molecule type" value="Genomic_DNA"/>
</dbReference>
<dbReference type="Proteomes" id="UP001597351">
    <property type="component" value="Unassembled WGS sequence"/>
</dbReference>
<feature type="transmembrane region" description="Helical" evidence="6">
    <location>
        <begin position="74"/>
        <end position="97"/>
    </location>
</feature>
<gene>
    <name evidence="7" type="ORF">ACFSDE_15980</name>
</gene>
<dbReference type="Pfam" id="PF01925">
    <property type="entry name" value="TauE"/>
    <property type="match status" value="1"/>
</dbReference>
<evidence type="ECO:0000313" key="7">
    <source>
        <dbReference type="EMBL" id="MFD1948302.1"/>
    </source>
</evidence>
<keyword evidence="6" id="KW-1003">Cell membrane</keyword>
<dbReference type="PANTHER" id="PTHR43701:SF2">
    <property type="entry name" value="MEMBRANE TRANSPORTER PROTEIN YJNA-RELATED"/>
    <property type="match status" value="1"/>
</dbReference>
<evidence type="ECO:0000313" key="8">
    <source>
        <dbReference type="Proteomes" id="UP001597351"/>
    </source>
</evidence>
<evidence type="ECO:0000256" key="5">
    <source>
        <dbReference type="ARBA" id="ARBA00023136"/>
    </source>
</evidence>
<keyword evidence="3 6" id="KW-0812">Transmembrane</keyword>
<accession>A0ABW4TNS8</accession>
<feature type="transmembrane region" description="Helical" evidence="6">
    <location>
        <begin position="103"/>
        <end position="121"/>
    </location>
</feature>
<keyword evidence="8" id="KW-1185">Reference proteome</keyword>
<feature type="transmembrane region" description="Helical" evidence="6">
    <location>
        <begin position="225"/>
        <end position="244"/>
    </location>
</feature>
<sequence>MSPLVLVAAGLAGLLIGLSLGLLGGGGSILAVPVLLALGQGAGQATTGSLAVVAATSLVGALAARRSGGTGTVLVGRGLAFGSVAIGGAALGAHAAGAVSDDVLLLAFSALLLLVAGLMVARRVRGATAAHRARPAAEEPIITFSPTFACACPRALKVLVTATVVGLLTGFLGVGGGFLVVPALVLALGLPIGQAAGTSLVVITVTSASALVVRLGATDHPDWSLVALLTSLAVLGAVAGTWLARRTDAARLHAAFTALLVVVAVWTAARALPALV</sequence>
<dbReference type="InterPro" id="IPR051598">
    <property type="entry name" value="TSUP/Inactive_protease-like"/>
</dbReference>
<keyword evidence="5 6" id="KW-0472">Membrane</keyword>
<evidence type="ECO:0000256" key="3">
    <source>
        <dbReference type="ARBA" id="ARBA00022692"/>
    </source>
</evidence>
<organism evidence="7 8">
    <name type="scientific">Nocardioides aestuarii</name>
    <dbReference type="NCBI Taxonomy" id="252231"/>
    <lineage>
        <taxon>Bacteria</taxon>
        <taxon>Bacillati</taxon>
        <taxon>Actinomycetota</taxon>
        <taxon>Actinomycetes</taxon>
        <taxon>Propionibacteriales</taxon>
        <taxon>Nocardioidaceae</taxon>
        <taxon>Nocardioides</taxon>
    </lineage>
</organism>
<feature type="transmembrane region" description="Helical" evidence="6">
    <location>
        <begin position="164"/>
        <end position="186"/>
    </location>
</feature>
<dbReference type="PANTHER" id="PTHR43701">
    <property type="entry name" value="MEMBRANE TRANSPORTER PROTEIN MJ0441-RELATED"/>
    <property type="match status" value="1"/>
</dbReference>
<dbReference type="RefSeq" id="WP_343920221.1">
    <property type="nucleotide sequence ID" value="NZ_BAAAJT010000002.1"/>
</dbReference>
<dbReference type="InterPro" id="IPR002781">
    <property type="entry name" value="TM_pro_TauE-like"/>
</dbReference>
<evidence type="ECO:0000256" key="2">
    <source>
        <dbReference type="ARBA" id="ARBA00009142"/>
    </source>
</evidence>
<evidence type="ECO:0000256" key="1">
    <source>
        <dbReference type="ARBA" id="ARBA00004141"/>
    </source>
</evidence>
<reference evidence="8" key="1">
    <citation type="journal article" date="2019" name="Int. J. Syst. Evol. Microbiol.">
        <title>The Global Catalogue of Microorganisms (GCM) 10K type strain sequencing project: providing services to taxonomists for standard genome sequencing and annotation.</title>
        <authorList>
            <consortium name="The Broad Institute Genomics Platform"/>
            <consortium name="The Broad Institute Genome Sequencing Center for Infectious Disease"/>
            <person name="Wu L."/>
            <person name="Ma J."/>
        </authorList>
    </citation>
    <scope>NUCLEOTIDE SEQUENCE [LARGE SCALE GENOMIC DNA]</scope>
    <source>
        <strain evidence="8">CGMCC 1.12477</strain>
    </source>
</reference>
<protein>
    <recommendedName>
        <fullName evidence="6">Probable membrane transporter protein</fullName>
    </recommendedName>
</protein>
<feature type="transmembrane region" description="Helical" evidence="6">
    <location>
        <begin position="41"/>
        <end position="62"/>
    </location>
</feature>
<evidence type="ECO:0000256" key="6">
    <source>
        <dbReference type="RuleBase" id="RU363041"/>
    </source>
</evidence>
<comment type="similarity">
    <text evidence="2 6">Belongs to the 4-toluene sulfonate uptake permease (TSUP) (TC 2.A.102) family.</text>
</comment>